<protein>
    <recommendedName>
        <fullName evidence="2">Peptidase S9 prolyl oligopeptidase catalytic domain-containing protein</fullName>
    </recommendedName>
</protein>
<dbReference type="Gene3D" id="3.40.50.1820">
    <property type="entry name" value="alpha/beta hydrolase"/>
    <property type="match status" value="1"/>
</dbReference>
<dbReference type="InterPro" id="IPR050955">
    <property type="entry name" value="Plant_Biomass_Hydrol_Est"/>
</dbReference>
<proteinExistence type="predicted"/>
<dbReference type="InterPro" id="IPR029058">
    <property type="entry name" value="AB_hydrolase_fold"/>
</dbReference>
<dbReference type="SUPFAM" id="SSF53474">
    <property type="entry name" value="alpha/beta-Hydrolases"/>
    <property type="match status" value="1"/>
</dbReference>
<dbReference type="PANTHER" id="PTHR43037">
    <property type="entry name" value="UNNAMED PRODUCT-RELATED"/>
    <property type="match status" value="1"/>
</dbReference>
<sequence>MVSLKYPQIAIGWFLTLLSYLPHVLCLNSLHTLQQAFTTMTASGSKVDVSKKWDVLGPFPIHAREQQYISPAFPLNLSEPIDYNKLWPSSYADGGNVGWKKVEVGEDGELRVSFPDVRWKYLRNFQGWAALQHHAVLRSTFKIHRPAADERKVRLLVQLRQGSYFTILPADSFSNITPRWYAGNIYDISGSLPQIVELPLSRTGEYQLFISGDYEIRLFGDPVTQEGSDVPVQKIILDLQIEDIDEVGYALEPAQNVICDFVDGYAFGDSIGIGLRNTGESWISVDAAKTVGLPAGLEVQILKTIRIAPGQTRVIPLKLRQLTRTEATVLDICLTVTGDQDSTYSKNLTVSLPIHHTTGWTTGSESRNAVKASFLFANSSPTIFVVIPPRLRGKGQNAPPILSLHGAGVDITYEPHFDFWVEAQPQNDYSWIILPAGRTSWGLDWHGPSTKEALDAVEALSEILQSNDAWKHQAFRRDTKVILIGHSNGGQGVWHISTHYPDRIIAAAPTAGYIKSQAYIPLTESRSAHFIDPSLRAILESSLTPDDNDLHLTNAAHLPIQAIHGGADENVPSFHSRELISVLKSLNPDGNLSHYQEDPGEKHWYNTVLNNTTVQDFIDAHIHSTAPQGHPSSFSLTVSNPTEAGPLYGWKIHSLTIPGRLGTLRITTDGDGLARVSTTNVLRFSIEDSKSLSSLTALTIASTSFPTGKFIDFPVHFVREKGVWTTTTESTLRSIPPTRIQTILSTLGTINIFFDGEPALSLAKRLAHDLHLYHRLDAEIIGPAATEDEERGGNFVVIGTLQSPRIRRLLETGGTSFNLRKGSLSLDEKEAAGDSHVFLHPGSTATSYKLVIIYSDVASLERAGRLFPIRTGVAVPDWLSLSPGLDRLGAAGLRGAGVWDTNWRYQESSSWLDNY</sequence>
<dbReference type="Pfam" id="PF00326">
    <property type="entry name" value="Peptidase_S9"/>
    <property type="match status" value="1"/>
</dbReference>
<dbReference type="GO" id="GO:0008236">
    <property type="term" value="F:serine-type peptidase activity"/>
    <property type="evidence" value="ECO:0007669"/>
    <property type="project" value="InterPro"/>
</dbReference>
<dbReference type="InterPro" id="IPR001375">
    <property type="entry name" value="Peptidase_S9_cat"/>
</dbReference>
<dbReference type="AlphaFoldDB" id="A0A8H6IG63"/>
<dbReference type="GO" id="GO:0006508">
    <property type="term" value="P:proteolysis"/>
    <property type="evidence" value="ECO:0007669"/>
    <property type="project" value="InterPro"/>
</dbReference>
<reference evidence="3 4" key="1">
    <citation type="submission" date="2020-07" db="EMBL/GenBank/DDBJ databases">
        <title>Comparative genomics of pyrophilous fungi reveals a link between fire events and developmental genes.</title>
        <authorList>
            <consortium name="DOE Joint Genome Institute"/>
            <person name="Steindorff A.S."/>
            <person name="Carver A."/>
            <person name="Calhoun S."/>
            <person name="Stillman K."/>
            <person name="Liu H."/>
            <person name="Lipzen A."/>
            <person name="Pangilinan J."/>
            <person name="Labutti K."/>
            <person name="Bruns T.D."/>
            <person name="Grigoriev I.V."/>
        </authorList>
    </citation>
    <scope>NUCLEOTIDE SEQUENCE [LARGE SCALE GENOMIC DNA]</scope>
    <source>
        <strain evidence="3 4">CBS 144469</strain>
    </source>
</reference>
<dbReference type="PANTHER" id="PTHR43037:SF4">
    <property type="entry name" value="PEPTIDASE S9 PROLYL OLIGOPEPTIDASE CATALYTIC DOMAIN-CONTAINING PROTEIN"/>
    <property type="match status" value="1"/>
</dbReference>
<organism evidence="3 4">
    <name type="scientific">Ephemerocybe angulata</name>
    <dbReference type="NCBI Taxonomy" id="980116"/>
    <lineage>
        <taxon>Eukaryota</taxon>
        <taxon>Fungi</taxon>
        <taxon>Dikarya</taxon>
        <taxon>Basidiomycota</taxon>
        <taxon>Agaricomycotina</taxon>
        <taxon>Agaricomycetes</taxon>
        <taxon>Agaricomycetidae</taxon>
        <taxon>Agaricales</taxon>
        <taxon>Agaricineae</taxon>
        <taxon>Psathyrellaceae</taxon>
        <taxon>Ephemerocybe</taxon>
    </lineage>
</organism>
<keyword evidence="1" id="KW-0732">Signal</keyword>
<gene>
    <name evidence="3" type="ORF">DFP72DRAFT_869844</name>
</gene>
<comment type="caution">
    <text evidence="3">The sequence shown here is derived from an EMBL/GenBank/DDBJ whole genome shotgun (WGS) entry which is preliminary data.</text>
</comment>
<evidence type="ECO:0000256" key="1">
    <source>
        <dbReference type="ARBA" id="ARBA00022729"/>
    </source>
</evidence>
<keyword evidence="4" id="KW-1185">Reference proteome</keyword>
<evidence type="ECO:0000259" key="2">
    <source>
        <dbReference type="Pfam" id="PF00326"/>
    </source>
</evidence>
<name>A0A8H6IG63_9AGAR</name>
<dbReference type="EMBL" id="JACGCI010000003">
    <property type="protein sequence ID" value="KAF6765025.1"/>
    <property type="molecule type" value="Genomic_DNA"/>
</dbReference>
<evidence type="ECO:0000313" key="4">
    <source>
        <dbReference type="Proteomes" id="UP000521943"/>
    </source>
</evidence>
<dbReference type="OrthoDB" id="449091at2759"/>
<dbReference type="Proteomes" id="UP000521943">
    <property type="component" value="Unassembled WGS sequence"/>
</dbReference>
<evidence type="ECO:0000313" key="3">
    <source>
        <dbReference type="EMBL" id="KAF6765025.1"/>
    </source>
</evidence>
<accession>A0A8H6IG63</accession>
<feature type="domain" description="Peptidase S9 prolyl oligopeptidase catalytic" evidence="2">
    <location>
        <begin position="458"/>
        <end position="613"/>
    </location>
</feature>